<feature type="non-terminal residue" evidence="1">
    <location>
        <position position="329"/>
    </location>
</feature>
<evidence type="ECO:0000313" key="1">
    <source>
        <dbReference type="EMBL" id="OCK87818.1"/>
    </source>
</evidence>
<organism evidence="1 2">
    <name type="scientific">Cenococcum geophilum 1.58</name>
    <dbReference type="NCBI Taxonomy" id="794803"/>
    <lineage>
        <taxon>Eukaryota</taxon>
        <taxon>Fungi</taxon>
        <taxon>Dikarya</taxon>
        <taxon>Ascomycota</taxon>
        <taxon>Pezizomycotina</taxon>
        <taxon>Dothideomycetes</taxon>
        <taxon>Pleosporomycetidae</taxon>
        <taxon>Gloniales</taxon>
        <taxon>Gloniaceae</taxon>
        <taxon>Cenococcum</taxon>
    </lineage>
</organism>
<reference evidence="1 2" key="1">
    <citation type="journal article" date="2016" name="Nat. Commun.">
        <title>Ectomycorrhizal ecology is imprinted in the genome of the dominant symbiotic fungus Cenococcum geophilum.</title>
        <authorList>
            <consortium name="DOE Joint Genome Institute"/>
            <person name="Peter M."/>
            <person name="Kohler A."/>
            <person name="Ohm R.A."/>
            <person name="Kuo A."/>
            <person name="Krutzmann J."/>
            <person name="Morin E."/>
            <person name="Arend M."/>
            <person name="Barry K.W."/>
            <person name="Binder M."/>
            <person name="Choi C."/>
            <person name="Clum A."/>
            <person name="Copeland A."/>
            <person name="Grisel N."/>
            <person name="Haridas S."/>
            <person name="Kipfer T."/>
            <person name="LaButti K."/>
            <person name="Lindquist E."/>
            <person name="Lipzen A."/>
            <person name="Maire R."/>
            <person name="Meier B."/>
            <person name="Mihaltcheva S."/>
            <person name="Molinier V."/>
            <person name="Murat C."/>
            <person name="Poggeler S."/>
            <person name="Quandt C.A."/>
            <person name="Sperisen C."/>
            <person name="Tritt A."/>
            <person name="Tisserant E."/>
            <person name="Crous P.W."/>
            <person name="Henrissat B."/>
            <person name="Nehls U."/>
            <person name="Egli S."/>
            <person name="Spatafora J.W."/>
            <person name="Grigoriev I.V."/>
            <person name="Martin F.M."/>
        </authorList>
    </citation>
    <scope>NUCLEOTIDE SEQUENCE [LARGE SCALE GENOMIC DNA]</scope>
    <source>
        <strain evidence="1 2">1.58</strain>
    </source>
</reference>
<sequence>AGALFGAALMSSGVWAPQVITSQLKLQDFYMVKVFLTASASSAVALALFERNGLLACKAKPPASYGWFSPYDGNIIGGALVGAGMALTDACPGTVLLQLITGIPSARYVLLGGLLGGIIFTRLSPSLHRPPPQDQPRKSTAPPALTLPAKLHTDPTLTLLAYDALCAVCIALAQLCAPSTTHPLGPVPSGLLIGAAQLASAALTRLPLGVSSAYEEAGRWFWHLAALHHTPAPAPAPAPATRALTFAAGMLVGSWALARAAPGFAETAGGDALRGGAGRALLGGGVLVFGARVAGGCPSGHGISGMAMLSVASVVSVVSMFAGGIAVGL</sequence>
<evidence type="ECO:0000313" key="2">
    <source>
        <dbReference type="Proteomes" id="UP000250078"/>
    </source>
</evidence>
<dbReference type="Proteomes" id="UP000250078">
    <property type="component" value="Unassembled WGS sequence"/>
</dbReference>
<keyword evidence="2" id="KW-1185">Reference proteome</keyword>
<accession>A0ACC8EN53</accession>
<feature type="non-terminal residue" evidence="1">
    <location>
        <position position="1"/>
    </location>
</feature>
<proteinExistence type="predicted"/>
<protein>
    <submittedName>
        <fullName evidence="1">Uncharacterized protein</fullName>
    </submittedName>
</protein>
<name>A0ACC8EN53_9PEZI</name>
<dbReference type="EMBL" id="KV748254">
    <property type="protein sequence ID" value="OCK87818.1"/>
    <property type="molecule type" value="Genomic_DNA"/>
</dbReference>
<gene>
    <name evidence="1" type="ORF">K441DRAFT_444418</name>
</gene>